<keyword evidence="4" id="KW-1185">Reference proteome</keyword>
<dbReference type="Gene3D" id="3.30.70.2800">
    <property type="match status" value="1"/>
</dbReference>
<dbReference type="InterPro" id="IPR044927">
    <property type="entry name" value="Endonuclea_NS_2"/>
</dbReference>
<feature type="signal peptide" evidence="2">
    <location>
        <begin position="1"/>
        <end position="18"/>
    </location>
</feature>
<evidence type="ECO:0000256" key="2">
    <source>
        <dbReference type="SAM" id="SignalP"/>
    </source>
</evidence>
<sequence>MLLLTAISLFSFVITSQCMTGGEFDTAWRTRLNSARTFREYNVRPNRHSTNVKITSLVNTVVDDVERVEALKAVIKHPLPEKGMRTENFADNDRKYMREKLGAVSIDKLTGVGDEAGHILGYALGGPVDRRNLFPQHRGSNRNADERHALIDWVEFEKSLREYMSQNQRGKIEYRVLFHFPTPRSTTSGSRPDRNRPADPTRYEVNRPNKFEFYAKLYKDDNTAEFECEFHMSNNKDGFSLPSAKSVGENVKNACFSSKCGNFEKKIQIIVLISFVSSECCHSTCRADYGPSLTADCCDDCTEMTPYCGQGPCNVFGCNCDGGCRHGSCNPKIKLAKDVLKAGQNRPKVKKDQPKPANKVFCKYYVLKEDLKVQMLMQAD</sequence>
<dbReference type="Pfam" id="PF13930">
    <property type="entry name" value="Endonuclea_NS_2"/>
    <property type="match status" value="1"/>
</dbReference>
<feature type="region of interest" description="Disordered" evidence="1">
    <location>
        <begin position="183"/>
        <end position="202"/>
    </location>
</feature>
<feature type="compositionally biased region" description="Basic and acidic residues" evidence="1">
    <location>
        <begin position="191"/>
        <end position="202"/>
    </location>
</feature>
<name>A0A915KC23_ROMCU</name>
<dbReference type="WBParaSite" id="nRc.2.0.1.t35920-RA">
    <property type="protein sequence ID" value="nRc.2.0.1.t35920-RA"/>
    <property type="gene ID" value="nRc.2.0.1.g35920"/>
</dbReference>
<evidence type="ECO:0000259" key="3">
    <source>
        <dbReference type="Pfam" id="PF13930"/>
    </source>
</evidence>
<proteinExistence type="predicted"/>
<dbReference type="InterPro" id="IPR044929">
    <property type="entry name" value="DNA/RNA_non-sp_Endonuclease_sf"/>
</dbReference>
<organism evidence="4 5">
    <name type="scientific">Romanomermis culicivorax</name>
    <name type="common">Nematode worm</name>
    <dbReference type="NCBI Taxonomy" id="13658"/>
    <lineage>
        <taxon>Eukaryota</taxon>
        <taxon>Metazoa</taxon>
        <taxon>Ecdysozoa</taxon>
        <taxon>Nematoda</taxon>
        <taxon>Enoplea</taxon>
        <taxon>Dorylaimia</taxon>
        <taxon>Mermithida</taxon>
        <taxon>Mermithoidea</taxon>
        <taxon>Mermithidae</taxon>
        <taxon>Romanomermis</taxon>
    </lineage>
</organism>
<keyword evidence="2" id="KW-0732">Signal</keyword>
<dbReference type="AlphaFoldDB" id="A0A915KC23"/>
<protein>
    <submittedName>
        <fullName evidence="5">Type VII secretion system protein EssD-like domain-containing protein</fullName>
    </submittedName>
</protein>
<feature type="chain" id="PRO_5037800775" evidence="2">
    <location>
        <begin position="19"/>
        <end position="380"/>
    </location>
</feature>
<evidence type="ECO:0000313" key="4">
    <source>
        <dbReference type="Proteomes" id="UP000887565"/>
    </source>
</evidence>
<dbReference type="Gene3D" id="3.40.570.10">
    <property type="entry name" value="Extracellular Endonuclease, subunit A"/>
    <property type="match status" value="1"/>
</dbReference>
<evidence type="ECO:0000256" key="1">
    <source>
        <dbReference type="SAM" id="MobiDB-lite"/>
    </source>
</evidence>
<dbReference type="Proteomes" id="UP000887565">
    <property type="component" value="Unplaced"/>
</dbReference>
<accession>A0A915KC23</accession>
<feature type="domain" description="Type VII secretion system protein EssD-like" evidence="3">
    <location>
        <begin position="63"/>
        <end position="180"/>
    </location>
</feature>
<reference evidence="5" key="1">
    <citation type="submission" date="2022-11" db="UniProtKB">
        <authorList>
            <consortium name="WormBaseParasite"/>
        </authorList>
    </citation>
    <scope>IDENTIFICATION</scope>
</reference>
<evidence type="ECO:0000313" key="5">
    <source>
        <dbReference type="WBParaSite" id="nRc.2.0.1.t35920-RA"/>
    </source>
</evidence>